<dbReference type="SUPFAM" id="SSF81296">
    <property type="entry name" value="E set domains"/>
    <property type="match status" value="1"/>
</dbReference>
<dbReference type="InterPro" id="IPR014756">
    <property type="entry name" value="Ig_E-set"/>
</dbReference>
<dbReference type="InterPro" id="IPR036846">
    <property type="entry name" value="GM2-AP_sf"/>
</dbReference>
<dbReference type="GO" id="GO:0032366">
    <property type="term" value="P:intracellular sterol transport"/>
    <property type="evidence" value="ECO:0007669"/>
    <property type="project" value="InterPro"/>
</dbReference>
<evidence type="ECO:0000256" key="7">
    <source>
        <dbReference type="ARBA" id="ARBA00023055"/>
    </source>
</evidence>
<evidence type="ECO:0000256" key="8">
    <source>
        <dbReference type="SAM" id="SignalP"/>
    </source>
</evidence>
<dbReference type="InterPro" id="IPR003172">
    <property type="entry name" value="ML_dom"/>
</dbReference>
<evidence type="ECO:0000256" key="3">
    <source>
        <dbReference type="ARBA" id="ARBA00011245"/>
    </source>
</evidence>
<dbReference type="SMART" id="SM00737">
    <property type="entry name" value="ML"/>
    <property type="match status" value="1"/>
</dbReference>
<dbReference type="Gene3D" id="2.70.220.10">
    <property type="entry name" value="Ganglioside GM2 activator"/>
    <property type="match status" value="2"/>
</dbReference>
<evidence type="ECO:0000256" key="5">
    <source>
        <dbReference type="ARBA" id="ARBA00022448"/>
    </source>
</evidence>
<comment type="subunit">
    <text evidence="3">Monomer.</text>
</comment>
<reference evidence="10" key="1">
    <citation type="submission" date="2023-03" db="EMBL/GenBank/DDBJ databases">
        <title>Mating type loci evolution in Malassezia.</title>
        <authorList>
            <person name="Coelho M.A."/>
        </authorList>
    </citation>
    <scope>NUCLEOTIDE SEQUENCE</scope>
    <source>
        <strain evidence="10">CBS 9557</strain>
    </source>
</reference>
<dbReference type="PANTHER" id="PTHR11306">
    <property type="entry name" value="NIEMANN PICK TYPE C2 PROTEIN NPC2-RELATED"/>
    <property type="match status" value="1"/>
</dbReference>
<dbReference type="EMBL" id="CP119892">
    <property type="protein sequence ID" value="WFD25608.1"/>
    <property type="molecule type" value="Genomic_DNA"/>
</dbReference>
<dbReference type="Pfam" id="PF02221">
    <property type="entry name" value="E1_DerP2_DerF2"/>
    <property type="match status" value="1"/>
</dbReference>
<dbReference type="AlphaFoldDB" id="A0AAF0EJQ2"/>
<evidence type="ECO:0000256" key="4">
    <source>
        <dbReference type="ARBA" id="ARBA00016056"/>
    </source>
</evidence>
<proteinExistence type="inferred from homology"/>
<organism evidence="10 11">
    <name type="scientific">Malassezia nana</name>
    <dbReference type="NCBI Taxonomy" id="180528"/>
    <lineage>
        <taxon>Eukaryota</taxon>
        <taxon>Fungi</taxon>
        <taxon>Dikarya</taxon>
        <taxon>Basidiomycota</taxon>
        <taxon>Ustilaginomycotina</taxon>
        <taxon>Malasseziomycetes</taxon>
        <taxon>Malasseziales</taxon>
        <taxon>Malasseziaceae</taxon>
        <taxon>Malassezia</taxon>
    </lineage>
</organism>
<gene>
    <name evidence="10" type="ORF">MNAN1_000571</name>
</gene>
<comment type="similarity">
    <text evidence="2">Belongs to the NPC2 family.</text>
</comment>
<dbReference type="GO" id="GO:0032934">
    <property type="term" value="F:sterol binding"/>
    <property type="evidence" value="ECO:0007669"/>
    <property type="project" value="InterPro"/>
</dbReference>
<dbReference type="InterPro" id="IPR039670">
    <property type="entry name" value="NPC2-like"/>
</dbReference>
<keyword evidence="11" id="KW-1185">Reference proteome</keyword>
<protein>
    <recommendedName>
        <fullName evidence="4">Phosphatidylglycerol/phosphatidylinositol transfer protein</fullName>
    </recommendedName>
</protein>
<evidence type="ECO:0000256" key="2">
    <source>
        <dbReference type="ARBA" id="ARBA00006370"/>
    </source>
</evidence>
<accession>A0AAF0EJQ2</accession>
<sequence>MRRSVWLSLLAVAVSAASMPMQQAPFQDTDDSHPMDMVDVLVQEAQERNIPLNDDLEPVAPQRNFRGSWTWTPCDYADAAVSVYSIETDPDPPVKGQNLTVRGVGDVYTTISEGATLDVQVRLGLLRVFTQKLDLCEVLRENNVTVQCPIAPGHYDVNHTVYLPREIPPAKFGIHVLGQTQDGELMTCLDFTVSFIRFMSQWRTWFTER</sequence>
<keyword evidence="5" id="KW-0813">Transport</keyword>
<dbReference type="Proteomes" id="UP001213623">
    <property type="component" value="Chromosome 1"/>
</dbReference>
<dbReference type="CDD" id="cd00917">
    <property type="entry name" value="PG-PI_TP"/>
    <property type="match status" value="1"/>
</dbReference>
<name>A0AAF0EJQ2_9BASI</name>
<dbReference type="InterPro" id="IPR033917">
    <property type="entry name" value="ML_PG-PI_TP"/>
</dbReference>
<feature type="chain" id="PRO_5042219159" description="Phosphatidylglycerol/phosphatidylinositol transfer protein" evidence="8">
    <location>
        <begin position="17"/>
        <end position="209"/>
    </location>
</feature>
<feature type="signal peptide" evidence="8">
    <location>
        <begin position="1"/>
        <end position="16"/>
    </location>
</feature>
<feature type="domain" description="MD-2-related lipid-recognition" evidence="9">
    <location>
        <begin position="71"/>
        <end position="193"/>
    </location>
</feature>
<evidence type="ECO:0000313" key="10">
    <source>
        <dbReference type="EMBL" id="WFD25608.1"/>
    </source>
</evidence>
<comment type="function">
    <text evidence="1">Catalyzes the intermembrane transfer of phosphatidylglycerol and phosphatidylinositol.</text>
</comment>
<keyword evidence="7" id="KW-0445">Lipid transport</keyword>
<evidence type="ECO:0000259" key="9">
    <source>
        <dbReference type="SMART" id="SM00737"/>
    </source>
</evidence>
<evidence type="ECO:0000256" key="1">
    <source>
        <dbReference type="ARBA" id="ARBA00002053"/>
    </source>
</evidence>
<evidence type="ECO:0000256" key="6">
    <source>
        <dbReference type="ARBA" id="ARBA00022729"/>
    </source>
</evidence>
<keyword evidence="6 8" id="KW-0732">Signal</keyword>
<evidence type="ECO:0000313" key="11">
    <source>
        <dbReference type="Proteomes" id="UP001213623"/>
    </source>
</evidence>
<dbReference type="PANTHER" id="PTHR11306:SF0">
    <property type="entry name" value="PHOSPHATIDYLGLYCEROL_PHOSPHATIDYLINOSITOL TRANSFER PROTEIN"/>
    <property type="match status" value="1"/>
</dbReference>